<comment type="caution">
    <text evidence="1">The sequence shown here is derived from an EMBL/GenBank/DDBJ whole genome shotgun (WGS) entry which is preliminary data.</text>
</comment>
<gene>
    <name evidence="1" type="ORF">GCM10011502_30070</name>
</gene>
<evidence type="ECO:0000313" key="2">
    <source>
        <dbReference type="Proteomes" id="UP000646152"/>
    </source>
</evidence>
<organism evidence="1 2">
    <name type="scientific">Oceanisphaera marina</name>
    <dbReference type="NCBI Taxonomy" id="2017550"/>
    <lineage>
        <taxon>Bacteria</taxon>
        <taxon>Pseudomonadati</taxon>
        <taxon>Pseudomonadota</taxon>
        <taxon>Gammaproteobacteria</taxon>
        <taxon>Aeromonadales</taxon>
        <taxon>Aeromonadaceae</taxon>
        <taxon>Oceanisphaera</taxon>
    </lineage>
</organism>
<name>A0ABQ1IXK2_9GAMM</name>
<dbReference type="RefSeq" id="WP_188630961.1">
    <property type="nucleotide sequence ID" value="NZ_BMKE01000048.1"/>
</dbReference>
<dbReference type="Proteomes" id="UP000646152">
    <property type="component" value="Unassembled WGS sequence"/>
</dbReference>
<sequence length="158" mass="18409">MKNIEEINKKRKEIEKVDPESTGYLAIDYLYGKRDGSSLSGTELTKRYKNNKKSISINVRVRKDDAEAFEFIASTFKETRASIIKEIISHDISSMFESLDIAEKTHLSEYVDKKISEGGFEQEYRGLTWMWRVLQPADEAYNPSNQKNWVLMKKNLED</sequence>
<reference evidence="2" key="1">
    <citation type="journal article" date="2019" name="Int. J. Syst. Evol. Microbiol.">
        <title>The Global Catalogue of Microorganisms (GCM) 10K type strain sequencing project: providing services to taxonomists for standard genome sequencing and annotation.</title>
        <authorList>
            <consortium name="The Broad Institute Genomics Platform"/>
            <consortium name="The Broad Institute Genome Sequencing Center for Infectious Disease"/>
            <person name="Wu L."/>
            <person name="Ma J."/>
        </authorList>
    </citation>
    <scope>NUCLEOTIDE SEQUENCE [LARGE SCALE GENOMIC DNA]</scope>
    <source>
        <strain evidence="2">CGMCC 1.15923</strain>
    </source>
</reference>
<protein>
    <submittedName>
        <fullName evidence="1">Uncharacterized protein</fullName>
    </submittedName>
</protein>
<accession>A0ABQ1IXK2</accession>
<keyword evidence="2" id="KW-1185">Reference proteome</keyword>
<proteinExistence type="predicted"/>
<evidence type="ECO:0000313" key="1">
    <source>
        <dbReference type="EMBL" id="GGB55098.1"/>
    </source>
</evidence>
<dbReference type="EMBL" id="BMKE01000048">
    <property type="protein sequence ID" value="GGB55098.1"/>
    <property type="molecule type" value="Genomic_DNA"/>
</dbReference>